<evidence type="ECO:0000313" key="21">
    <source>
        <dbReference type="EMBL" id="ADZ81857.1"/>
    </source>
</evidence>
<dbReference type="GO" id="GO:0003677">
    <property type="term" value="F:DNA binding"/>
    <property type="evidence" value="ECO:0007669"/>
    <property type="project" value="UniProtKB-KW"/>
</dbReference>
<evidence type="ECO:0000256" key="1">
    <source>
        <dbReference type="ARBA" id="ARBA00001946"/>
    </source>
</evidence>
<dbReference type="InterPro" id="IPR002121">
    <property type="entry name" value="HRDC_dom"/>
</dbReference>
<feature type="domain" description="HRDC" evidence="18">
    <location>
        <begin position="520"/>
        <end position="600"/>
    </location>
</feature>
<dbReference type="PROSITE" id="PS51192">
    <property type="entry name" value="HELICASE_ATP_BIND_1"/>
    <property type="match status" value="1"/>
</dbReference>
<evidence type="ECO:0000256" key="17">
    <source>
        <dbReference type="SAM" id="MobiDB-lite"/>
    </source>
</evidence>
<dbReference type="Gene3D" id="3.40.50.300">
    <property type="entry name" value="P-loop containing nucleotide triphosphate hydrolases"/>
    <property type="match status" value="2"/>
</dbReference>
<dbReference type="Pfam" id="PF00270">
    <property type="entry name" value="DEAD"/>
    <property type="match status" value="1"/>
</dbReference>
<comment type="cofactor">
    <cofactor evidence="2">
        <name>Zn(2+)</name>
        <dbReference type="ChEBI" id="CHEBI:29105"/>
    </cofactor>
</comment>
<dbReference type="SUPFAM" id="SSF46785">
    <property type="entry name" value="Winged helix' DNA-binding domain"/>
    <property type="match status" value="1"/>
</dbReference>
<keyword evidence="8 21" id="KW-0347">Helicase</keyword>
<dbReference type="InterPro" id="IPR018982">
    <property type="entry name" value="RQC_domain"/>
</dbReference>
<dbReference type="EMBL" id="CP002582">
    <property type="protein sequence ID" value="ADZ81857.1"/>
    <property type="molecule type" value="Genomic_DNA"/>
</dbReference>
<dbReference type="InterPro" id="IPR036390">
    <property type="entry name" value="WH_DNA-bd_sf"/>
</dbReference>
<dbReference type="eggNOG" id="COG0514">
    <property type="taxonomic scope" value="Bacteria"/>
</dbReference>
<comment type="cofactor">
    <cofactor evidence="1">
        <name>Mg(2+)</name>
        <dbReference type="ChEBI" id="CHEBI:18420"/>
    </cofactor>
</comment>
<evidence type="ECO:0000259" key="20">
    <source>
        <dbReference type="PROSITE" id="PS51194"/>
    </source>
</evidence>
<keyword evidence="14" id="KW-0413">Isomerase</keyword>
<dbReference type="KEGG" id="cle:Clole_0097"/>
<dbReference type="InterPro" id="IPR036388">
    <property type="entry name" value="WH-like_DNA-bd_sf"/>
</dbReference>
<feature type="domain" description="Helicase ATP-binding" evidence="19">
    <location>
        <begin position="24"/>
        <end position="193"/>
    </location>
</feature>
<dbReference type="PANTHER" id="PTHR13710">
    <property type="entry name" value="DNA HELICASE RECQ FAMILY MEMBER"/>
    <property type="match status" value="1"/>
</dbReference>
<keyword evidence="5" id="KW-0547">Nucleotide-binding</keyword>
<organism evidence="21 22">
    <name type="scientific">Cellulosilyticum lentocellum (strain ATCC 49066 / DSM 5427 / NCIMB 11756 / RHM5)</name>
    <name type="common">Clostridium lentocellum</name>
    <dbReference type="NCBI Taxonomy" id="642492"/>
    <lineage>
        <taxon>Bacteria</taxon>
        <taxon>Bacillati</taxon>
        <taxon>Bacillota</taxon>
        <taxon>Clostridia</taxon>
        <taxon>Lachnospirales</taxon>
        <taxon>Cellulosilyticaceae</taxon>
        <taxon>Cellulosilyticum</taxon>
    </lineage>
</organism>
<proteinExistence type="inferred from homology"/>
<dbReference type="InterPro" id="IPR029491">
    <property type="entry name" value="Helicase_HTH"/>
</dbReference>
<evidence type="ECO:0000256" key="16">
    <source>
        <dbReference type="NCBIfam" id="TIGR01389"/>
    </source>
</evidence>
<feature type="domain" description="Helicase C-terminal" evidence="20">
    <location>
        <begin position="214"/>
        <end position="361"/>
    </location>
</feature>
<keyword evidence="9" id="KW-0862">Zinc</keyword>
<evidence type="ECO:0000256" key="2">
    <source>
        <dbReference type="ARBA" id="ARBA00001947"/>
    </source>
</evidence>
<dbReference type="PROSITE" id="PS50967">
    <property type="entry name" value="HRDC"/>
    <property type="match status" value="1"/>
</dbReference>
<reference evidence="21 22" key="1">
    <citation type="journal article" date="2011" name="J. Bacteriol.">
        <title>Complete genome sequence of the cellulose-degrading bacterium Cellulosilyticum lentocellum.</title>
        <authorList>
            <consortium name="US DOE Joint Genome Institute"/>
            <person name="Miller D.A."/>
            <person name="Suen G."/>
            <person name="Bruce D."/>
            <person name="Copeland A."/>
            <person name="Cheng J.F."/>
            <person name="Detter C."/>
            <person name="Goodwin L.A."/>
            <person name="Han C.S."/>
            <person name="Hauser L.J."/>
            <person name="Land M.L."/>
            <person name="Lapidus A."/>
            <person name="Lucas S."/>
            <person name="Meincke L."/>
            <person name="Pitluck S."/>
            <person name="Tapia R."/>
            <person name="Teshima H."/>
            <person name="Woyke T."/>
            <person name="Fox B.G."/>
            <person name="Angert E.R."/>
            <person name="Currie C.R."/>
        </authorList>
    </citation>
    <scope>NUCLEOTIDE SEQUENCE [LARGE SCALE GENOMIC DNA]</scope>
    <source>
        <strain evidence="22">ATCC 49066 / DSM 5427 / NCIMB 11756 / RHM5</strain>
    </source>
</reference>
<dbReference type="CDD" id="cd17920">
    <property type="entry name" value="DEXHc_RecQ"/>
    <property type="match status" value="1"/>
</dbReference>
<dbReference type="GO" id="GO:0006281">
    <property type="term" value="P:DNA repair"/>
    <property type="evidence" value="ECO:0007669"/>
    <property type="project" value="UniProtKB-KW"/>
</dbReference>
<feature type="region of interest" description="Disordered" evidence="17">
    <location>
        <begin position="619"/>
        <end position="638"/>
    </location>
</feature>
<dbReference type="InterPro" id="IPR027417">
    <property type="entry name" value="P-loop_NTPase"/>
</dbReference>
<dbReference type="GO" id="GO:0006260">
    <property type="term" value="P:DNA replication"/>
    <property type="evidence" value="ECO:0007669"/>
    <property type="project" value="InterPro"/>
</dbReference>
<dbReference type="CDD" id="cd18794">
    <property type="entry name" value="SF2_C_RecQ"/>
    <property type="match status" value="1"/>
</dbReference>
<dbReference type="InterPro" id="IPR014001">
    <property type="entry name" value="Helicase_ATP-bd"/>
</dbReference>
<evidence type="ECO:0000256" key="14">
    <source>
        <dbReference type="ARBA" id="ARBA00023235"/>
    </source>
</evidence>
<keyword evidence="4" id="KW-0479">Metal-binding</keyword>
<dbReference type="GO" id="GO:0016787">
    <property type="term" value="F:hydrolase activity"/>
    <property type="evidence" value="ECO:0007669"/>
    <property type="project" value="UniProtKB-KW"/>
</dbReference>
<evidence type="ECO:0000256" key="12">
    <source>
        <dbReference type="ARBA" id="ARBA00023172"/>
    </source>
</evidence>
<dbReference type="SMART" id="SM00341">
    <property type="entry name" value="HRDC"/>
    <property type="match status" value="1"/>
</dbReference>
<dbReference type="Proteomes" id="UP000008467">
    <property type="component" value="Chromosome"/>
</dbReference>
<gene>
    <name evidence="21" type="ordered locus">Clole_0097</name>
</gene>
<dbReference type="InterPro" id="IPR044876">
    <property type="entry name" value="HRDC_dom_sf"/>
</dbReference>
<dbReference type="GO" id="GO:0005737">
    <property type="term" value="C:cytoplasm"/>
    <property type="evidence" value="ECO:0007669"/>
    <property type="project" value="TreeGrafter"/>
</dbReference>
<evidence type="ECO:0000256" key="13">
    <source>
        <dbReference type="ARBA" id="ARBA00023204"/>
    </source>
</evidence>
<evidence type="ECO:0000256" key="9">
    <source>
        <dbReference type="ARBA" id="ARBA00022833"/>
    </source>
</evidence>
<dbReference type="InterPro" id="IPR032284">
    <property type="entry name" value="RecQ_Zn-bd"/>
</dbReference>
<dbReference type="SUPFAM" id="SSF52540">
    <property type="entry name" value="P-loop containing nucleoside triphosphate hydrolases"/>
    <property type="match status" value="1"/>
</dbReference>
<evidence type="ECO:0000256" key="5">
    <source>
        <dbReference type="ARBA" id="ARBA00022741"/>
    </source>
</evidence>
<keyword evidence="12" id="KW-0233">DNA recombination</keyword>
<dbReference type="InterPro" id="IPR006293">
    <property type="entry name" value="DNA_helicase_ATP-dep_RecQ_bac"/>
</dbReference>
<keyword evidence="22" id="KW-1185">Reference proteome</keyword>
<dbReference type="Pfam" id="PF00271">
    <property type="entry name" value="Helicase_C"/>
    <property type="match status" value="1"/>
</dbReference>
<dbReference type="InterPro" id="IPR001650">
    <property type="entry name" value="Helicase_C-like"/>
</dbReference>
<dbReference type="NCBIfam" id="TIGR00614">
    <property type="entry name" value="recQ_fam"/>
    <property type="match status" value="1"/>
</dbReference>
<dbReference type="GO" id="GO:0030894">
    <property type="term" value="C:replisome"/>
    <property type="evidence" value="ECO:0007669"/>
    <property type="project" value="TreeGrafter"/>
</dbReference>
<evidence type="ECO:0000256" key="11">
    <source>
        <dbReference type="ARBA" id="ARBA00023125"/>
    </source>
</evidence>
<dbReference type="FunFam" id="3.40.50.300:FF:000296">
    <property type="entry name" value="ATP-dependent DNA helicase RecQ"/>
    <property type="match status" value="1"/>
</dbReference>
<dbReference type="InterPro" id="IPR011545">
    <property type="entry name" value="DEAD/DEAH_box_helicase_dom"/>
</dbReference>
<keyword evidence="10" id="KW-0067">ATP-binding</keyword>
<evidence type="ECO:0000256" key="3">
    <source>
        <dbReference type="ARBA" id="ARBA00005446"/>
    </source>
</evidence>
<keyword evidence="11" id="KW-0238">DNA-binding</keyword>
<keyword evidence="7" id="KW-0378">Hydrolase</keyword>
<evidence type="ECO:0000256" key="15">
    <source>
        <dbReference type="ARBA" id="ARBA00034617"/>
    </source>
</evidence>
<evidence type="ECO:0000256" key="4">
    <source>
        <dbReference type="ARBA" id="ARBA00022723"/>
    </source>
</evidence>
<comment type="similarity">
    <text evidence="3">Belongs to the helicase family. RecQ subfamily.</text>
</comment>
<keyword evidence="13" id="KW-0234">DNA repair</keyword>
<dbReference type="EC" id="5.6.2.4" evidence="16"/>
<evidence type="ECO:0000259" key="19">
    <source>
        <dbReference type="PROSITE" id="PS51192"/>
    </source>
</evidence>
<dbReference type="InterPro" id="IPR010997">
    <property type="entry name" value="HRDC-like_sf"/>
</dbReference>
<keyword evidence="6" id="KW-0227">DNA damage</keyword>
<dbReference type="GO" id="GO:0006310">
    <property type="term" value="P:DNA recombination"/>
    <property type="evidence" value="ECO:0007669"/>
    <property type="project" value="UniProtKB-UniRule"/>
</dbReference>
<accession>F2JH42</accession>
<dbReference type="GO" id="GO:0009378">
    <property type="term" value="F:four-way junction helicase activity"/>
    <property type="evidence" value="ECO:0007669"/>
    <property type="project" value="TreeGrafter"/>
</dbReference>
<dbReference type="SMART" id="SM00956">
    <property type="entry name" value="RQC"/>
    <property type="match status" value="1"/>
</dbReference>
<dbReference type="STRING" id="642492.Clole_0097"/>
<dbReference type="Pfam" id="PF00570">
    <property type="entry name" value="HRDC"/>
    <property type="match status" value="1"/>
</dbReference>
<dbReference type="Gene3D" id="1.10.10.10">
    <property type="entry name" value="Winged helix-like DNA-binding domain superfamily/Winged helix DNA-binding domain"/>
    <property type="match status" value="1"/>
</dbReference>
<dbReference type="GO" id="GO:0043590">
    <property type="term" value="C:bacterial nucleoid"/>
    <property type="evidence" value="ECO:0007669"/>
    <property type="project" value="TreeGrafter"/>
</dbReference>
<dbReference type="GO" id="GO:0009432">
    <property type="term" value="P:SOS response"/>
    <property type="evidence" value="ECO:0007669"/>
    <property type="project" value="UniProtKB-UniRule"/>
</dbReference>
<evidence type="ECO:0000256" key="6">
    <source>
        <dbReference type="ARBA" id="ARBA00022763"/>
    </source>
</evidence>
<dbReference type="PROSITE" id="PS51194">
    <property type="entry name" value="HELICASE_CTER"/>
    <property type="match status" value="1"/>
</dbReference>
<dbReference type="FunFam" id="1.10.150.80:FF:000002">
    <property type="entry name" value="ATP-dependent DNA helicase RecQ"/>
    <property type="match status" value="1"/>
</dbReference>
<dbReference type="Pfam" id="PF09382">
    <property type="entry name" value="RQC"/>
    <property type="match status" value="1"/>
</dbReference>
<dbReference type="GO" id="GO:0046872">
    <property type="term" value="F:metal ion binding"/>
    <property type="evidence" value="ECO:0007669"/>
    <property type="project" value="UniProtKB-KW"/>
</dbReference>
<dbReference type="GO" id="GO:0005524">
    <property type="term" value="F:ATP binding"/>
    <property type="evidence" value="ECO:0007669"/>
    <property type="project" value="UniProtKB-KW"/>
</dbReference>
<evidence type="ECO:0000256" key="10">
    <source>
        <dbReference type="ARBA" id="ARBA00022840"/>
    </source>
</evidence>
<evidence type="ECO:0000256" key="7">
    <source>
        <dbReference type="ARBA" id="ARBA00022801"/>
    </source>
</evidence>
<dbReference type="SMART" id="SM00490">
    <property type="entry name" value="HELICc"/>
    <property type="match status" value="1"/>
</dbReference>
<dbReference type="InterPro" id="IPR004589">
    <property type="entry name" value="DNA_helicase_ATP-dep_RecQ"/>
</dbReference>
<dbReference type="Pfam" id="PF14493">
    <property type="entry name" value="HTH_40"/>
    <property type="match status" value="1"/>
</dbReference>
<dbReference type="HOGENOM" id="CLU_001103_14_3_9"/>
<evidence type="ECO:0000313" key="22">
    <source>
        <dbReference type="Proteomes" id="UP000008467"/>
    </source>
</evidence>
<dbReference type="NCBIfam" id="TIGR01389">
    <property type="entry name" value="recQ"/>
    <property type="match status" value="1"/>
</dbReference>
<dbReference type="RefSeq" id="WP_013655158.1">
    <property type="nucleotide sequence ID" value="NC_015275.1"/>
</dbReference>
<evidence type="ECO:0000259" key="18">
    <source>
        <dbReference type="PROSITE" id="PS50967"/>
    </source>
</evidence>
<sequence length="733" mass="83167">MNPLNILKKYYGYDAFRPGQEELIQAILSGKDALGIMPTGGGKSICYQVPALLLDGVTIVISPLISLMKDQVDTLKEYGIEAELINSTLSTKEFREIRANARMGAYKLLYVAPERLETESFMDLIREVPVSMVAVDEAHCVSQWGHDFRPSYRRVSQILYALPKRPIVAAFTATATPLVKEDIIKLLELNKPFELTSSFDRPNLYFEVRKPENKLHETEMYLREHVGESGVIYCATRKGVDDLYERLLRLGLPCTKYHAGLSEAERSSNQDDFLYDRVSVMIATNAFGMGIDKPNVRFVLHYNMPKNMEGYYQEAGRAGRDGEEAQCILLFGTQDIMTNRYLIENANGLGRQIEYDKLNSMVDYCNTESCLRNYILNYFGQQTLEEDCHHCGSCNNDTEESDITVEAQKILSCVKRMKERFGSTQVADVLKGSNTQKIKSFKFNELTTYGVMKDYPKDTIKELISFLVAEGYLQLVGTQYPIIQLTEASYEVLKGKKPVTIKRILVKETTPVRSRSGLDAKVDLVLFEKLRSIRYDIAHKQHIQPFMVFPDTTLKEMSSRYPTTDEALLQVSGVGEHKLNKYGQDFIAIIKTYVDENNIDISKALASLSKKHSEPLSNLEGEATLDGNTIPKKSSPRDSHKLTYELYMQGKGIHEIADERNLTQMTVENHLIKCVQEGLPIDFTQFIPSEYEEQIIEAIEECGATLLKPIKEMLPEEVTYTAIKFALIKYGKS</sequence>
<protein>
    <recommendedName>
        <fullName evidence="16">DNA helicase RecQ</fullName>
        <ecNumber evidence="16">5.6.2.4</ecNumber>
    </recommendedName>
</protein>
<dbReference type="AlphaFoldDB" id="F2JH42"/>
<name>F2JH42_CELLD</name>
<evidence type="ECO:0000256" key="8">
    <source>
        <dbReference type="ARBA" id="ARBA00022806"/>
    </source>
</evidence>
<dbReference type="PANTHER" id="PTHR13710:SF105">
    <property type="entry name" value="ATP-DEPENDENT DNA HELICASE Q1"/>
    <property type="match status" value="1"/>
</dbReference>
<dbReference type="Gene3D" id="1.10.150.80">
    <property type="entry name" value="HRDC domain"/>
    <property type="match status" value="1"/>
</dbReference>
<dbReference type="SUPFAM" id="SSF47819">
    <property type="entry name" value="HRDC-like"/>
    <property type="match status" value="1"/>
</dbReference>
<comment type="catalytic activity">
    <reaction evidence="15">
        <text>Couples ATP hydrolysis with the unwinding of duplex DNA by translocating in the 3'-5' direction.</text>
        <dbReference type="EC" id="5.6.2.4"/>
    </reaction>
</comment>
<dbReference type="GO" id="GO:0043138">
    <property type="term" value="F:3'-5' DNA helicase activity"/>
    <property type="evidence" value="ECO:0007669"/>
    <property type="project" value="UniProtKB-EC"/>
</dbReference>
<dbReference type="SMART" id="SM00487">
    <property type="entry name" value="DEXDc"/>
    <property type="match status" value="1"/>
</dbReference>
<dbReference type="Pfam" id="PF16124">
    <property type="entry name" value="RecQ_Zn_bind"/>
    <property type="match status" value="1"/>
</dbReference>